<keyword evidence="2" id="KW-1185">Reference proteome</keyword>
<proteinExistence type="predicted"/>
<dbReference type="KEGG" id="mana:MAMMFC1_02957"/>
<dbReference type="OrthoDB" id="9763644at2"/>
<evidence type="ECO:0000313" key="1">
    <source>
        <dbReference type="EMBL" id="BBB92272.1"/>
    </source>
</evidence>
<dbReference type="EMBL" id="AP018449">
    <property type="protein sequence ID" value="BBB92272.1"/>
    <property type="molecule type" value="Genomic_DNA"/>
</dbReference>
<dbReference type="AlphaFoldDB" id="A0A348AMH4"/>
<evidence type="ECO:0000313" key="2">
    <source>
        <dbReference type="Proteomes" id="UP000276437"/>
    </source>
</evidence>
<protein>
    <submittedName>
        <fullName evidence="1">Uncharacterized protein</fullName>
    </submittedName>
</protein>
<gene>
    <name evidence="1" type="ORF">MAMMFC1_02957</name>
</gene>
<organism evidence="1 2">
    <name type="scientific">Methylomusa anaerophila</name>
    <dbReference type="NCBI Taxonomy" id="1930071"/>
    <lineage>
        <taxon>Bacteria</taxon>
        <taxon>Bacillati</taxon>
        <taxon>Bacillota</taxon>
        <taxon>Negativicutes</taxon>
        <taxon>Selenomonadales</taxon>
        <taxon>Sporomusaceae</taxon>
        <taxon>Methylomusa</taxon>
    </lineage>
</organism>
<dbReference type="RefSeq" id="WP_126309185.1">
    <property type="nucleotide sequence ID" value="NZ_AP018449.1"/>
</dbReference>
<reference evidence="1 2" key="1">
    <citation type="journal article" date="2018" name="Int. J. Syst. Evol. Microbiol.">
        <title>Methylomusa anaerophila gen. nov., sp. nov., an anaerobic methanol-utilizing bacterium isolated from a microbial fuel cell.</title>
        <authorList>
            <person name="Amano N."/>
            <person name="Yamamuro A."/>
            <person name="Miyahara M."/>
            <person name="Kouzuma A."/>
            <person name="Abe T."/>
            <person name="Watanabe K."/>
        </authorList>
    </citation>
    <scope>NUCLEOTIDE SEQUENCE [LARGE SCALE GENOMIC DNA]</scope>
    <source>
        <strain evidence="1 2">MMFC1</strain>
    </source>
</reference>
<name>A0A348AMH4_9FIRM</name>
<dbReference type="Proteomes" id="UP000276437">
    <property type="component" value="Chromosome"/>
</dbReference>
<accession>A0A348AMH4</accession>
<sequence length="370" mass="44055">MNMNQQVQELENFINRLWGRHPKKDNIFLLERLAYGDNYNNGTGNTQTVMPLDIPRIVSHLQERGDTHDFSISPAIYHDITRSYANIAGLYCFWVEFDWGTVGHKKRDLPFASKDECIRTIKNNYIRAELNPNMIMNSGHGIHCYWLVDSNLIEQQTKKQIEQVNEWLFQIGIGINRNYYNEVKSITSLMRSPYPAVNRKIASEPVETKMIVTQQKIYQLEEIRNNIATFIIHTHKEKKVIFRKKNNGGKNRPVLRFGDIDMLEKDEPFMSWLSDSTILCYYKSDKFGFDSTSHKEAWIFKYLYMCDLDIPDIYEFCKQYMDRKYHIFRTRKTRIDRLKRIKYEIDLATKRGTFPKKIRNEHINQEALYE</sequence>